<dbReference type="AlphaFoldDB" id="A0A8C8W4H7"/>
<keyword evidence="4 9" id="KW-1133">Transmembrane helix</keyword>
<reference evidence="10" key="2">
    <citation type="submission" date="2025-08" db="UniProtKB">
        <authorList>
            <consortium name="Ensembl"/>
        </authorList>
    </citation>
    <scope>IDENTIFICATION</scope>
</reference>
<reference evidence="10 11" key="1">
    <citation type="submission" date="2018-10" db="EMBL/GenBank/DDBJ databases">
        <title>Improved assembly of the deer mouse Peromyscus maniculatus genome.</title>
        <authorList>
            <person name="Lassance J.-M."/>
            <person name="Hoekstra H.E."/>
        </authorList>
    </citation>
    <scope>NUCLEOTIDE SEQUENCE [LARGE SCALE GENOMIC DNA]</scope>
</reference>
<reference evidence="10" key="3">
    <citation type="submission" date="2025-09" db="UniProtKB">
        <authorList>
            <consortium name="Ensembl"/>
        </authorList>
    </citation>
    <scope>IDENTIFICATION</scope>
</reference>
<keyword evidence="6 9" id="KW-0472">Membrane</keyword>
<dbReference type="Pfam" id="PF03647">
    <property type="entry name" value="Tmemb_14"/>
    <property type="match status" value="1"/>
</dbReference>
<proteinExistence type="inferred from homology"/>
<comment type="function">
    <text evidence="7">Required for normal heme biosynthesis.</text>
</comment>
<evidence type="ECO:0000256" key="7">
    <source>
        <dbReference type="ARBA" id="ARBA00037428"/>
    </source>
</evidence>
<evidence type="ECO:0000256" key="9">
    <source>
        <dbReference type="SAM" id="Phobius"/>
    </source>
</evidence>
<accession>A0A8C8W4H7</accession>
<comment type="similarity">
    <text evidence="2">Belongs to the TMEM14 family.</text>
</comment>
<dbReference type="GO" id="GO:0070453">
    <property type="term" value="P:regulation of heme biosynthetic process"/>
    <property type="evidence" value="ECO:0007669"/>
    <property type="project" value="TreeGrafter"/>
</dbReference>
<dbReference type="GO" id="GO:0031966">
    <property type="term" value="C:mitochondrial membrane"/>
    <property type="evidence" value="ECO:0007669"/>
    <property type="project" value="TreeGrafter"/>
</dbReference>
<dbReference type="GeneTree" id="ENSGT00940000154772"/>
<protein>
    <recommendedName>
        <fullName evidence="8">Transmembrane protein 14C</fullName>
    </recommendedName>
</protein>
<keyword evidence="5" id="KW-0350">Heme biosynthesis</keyword>
<keyword evidence="3 9" id="KW-0812">Transmembrane</keyword>
<feature type="transmembrane region" description="Helical" evidence="9">
    <location>
        <begin position="6"/>
        <end position="24"/>
    </location>
</feature>
<feature type="transmembrane region" description="Helical" evidence="9">
    <location>
        <begin position="57"/>
        <end position="78"/>
    </location>
</feature>
<dbReference type="GO" id="GO:0006783">
    <property type="term" value="P:heme biosynthetic process"/>
    <property type="evidence" value="ECO:0007669"/>
    <property type="project" value="UniProtKB-KW"/>
</dbReference>
<evidence type="ECO:0000256" key="4">
    <source>
        <dbReference type="ARBA" id="ARBA00022989"/>
    </source>
</evidence>
<evidence type="ECO:0000256" key="6">
    <source>
        <dbReference type="ARBA" id="ARBA00023136"/>
    </source>
</evidence>
<evidence type="ECO:0000313" key="10">
    <source>
        <dbReference type="Ensembl" id="ENSPEMP00000035602.1"/>
    </source>
</evidence>
<evidence type="ECO:0000313" key="11">
    <source>
        <dbReference type="Proteomes" id="UP000694547"/>
    </source>
</evidence>
<dbReference type="Ensembl" id="ENSPEMT00000038574.1">
    <property type="protein sequence ID" value="ENSPEMP00000035602.1"/>
    <property type="gene ID" value="ENSPEMG00000027443.1"/>
</dbReference>
<evidence type="ECO:0000256" key="5">
    <source>
        <dbReference type="ARBA" id="ARBA00023133"/>
    </source>
</evidence>
<dbReference type="Proteomes" id="UP000694547">
    <property type="component" value="Chromosome 8"/>
</dbReference>
<feature type="transmembrane region" description="Helical" evidence="9">
    <location>
        <begin position="31"/>
        <end position="51"/>
    </location>
</feature>
<comment type="subcellular location">
    <subcellularLocation>
        <location evidence="1">Membrane</location>
        <topology evidence="1">Multi-pass membrane protein</topology>
    </subcellularLocation>
</comment>
<name>A0A8C8W4H7_PERMB</name>
<dbReference type="Gene3D" id="1.10.10.1740">
    <property type="entry name" value="Transmembrane protein 14-like"/>
    <property type="match status" value="1"/>
</dbReference>
<dbReference type="PANTHER" id="PTHR12668">
    <property type="entry name" value="TRANSMEMBRANE PROTEIN 14, 15"/>
    <property type="match status" value="1"/>
</dbReference>
<dbReference type="PANTHER" id="PTHR12668:SF4">
    <property type="entry name" value="TRANSMEMBRANE PROTEIN 14C-RELATED"/>
    <property type="match status" value="1"/>
</dbReference>
<evidence type="ECO:0000256" key="8">
    <source>
        <dbReference type="ARBA" id="ARBA00039421"/>
    </source>
</evidence>
<dbReference type="InterPro" id="IPR005349">
    <property type="entry name" value="TMEM14"/>
</dbReference>
<organism evidence="10 11">
    <name type="scientific">Peromyscus maniculatus bairdii</name>
    <name type="common">Prairie deer mouse</name>
    <dbReference type="NCBI Taxonomy" id="230844"/>
    <lineage>
        <taxon>Eukaryota</taxon>
        <taxon>Metazoa</taxon>
        <taxon>Chordata</taxon>
        <taxon>Craniata</taxon>
        <taxon>Vertebrata</taxon>
        <taxon>Euteleostomi</taxon>
        <taxon>Mammalia</taxon>
        <taxon>Eutheria</taxon>
        <taxon>Euarchontoglires</taxon>
        <taxon>Glires</taxon>
        <taxon>Rodentia</taxon>
        <taxon>Myomorpha</taxon>
        <taxon>Muroidea</taxon>
        <taxon>Cricetidae</taxon>
        <taxon>Neotominae</taxon>
        <taxon>Peromyscus</taxon>
    </lineage>
</organism>
<evidence type="ECO:0000256" key="3">
    <source>
        <dbReference type="ARBA" id="ARBA00022692"/>
    </source>
</evidence>
<keyword evidence="11" id="KW-1185">Reference proteome</keyword>
<evidence type="ECO:0000256" key="2">
    <source>
        <dbReference type="ARBA" id="ARBA00007590"/>
    </source>
</evidence>
<sequence>IGPLVPFLHYFGFGYVALVATSGIPDYAKAGNVLSLAAGLFTGILAGFGLSQDPRNVGGWVFLATSGTLASTMGMRFYNSGKLMPAGLTTGAKLGISVLSSPIQSNHSPV</sequence>
<dbReference type="InterPro" id="IPR044890">
    <property type="entry name" value="TMEM14_sf"/>
</dbReference>
<evidence type="ECO:0000256" key="1">
    <source>
        <dbReference type="ARBA" id="ARBA00004141"/>
    </source>
</evidence>